<evidence type="ECO:0000313" key="2">
    <source>
        <dbReference type="EMBL" id="PTU31879.1"/>
    </source>
</evidence>
<feature type="chain" id="PRO_5015662345" description="DUF3108 domain-containing protein" evidence="1">
    <location>
        <begin position="23"/>
        <end position="229"/>
    </location>
</feature>
<proteinExistence type="predicted"/>
<reference evidence="2 3" key="1">
    <citation type="submission" date="2018-04" db="EMBL/GenBank/DDBJ databases">
        <title>Novel species isolated from glacier.</title>
        <authorList>
            <person name="Liu Q."/>
            <person name="Xin Y.-H."/>
        </authorList>
    </citation>
    <scope>NUCLEOTIDE SEQUENCE [LARGE SCALE GENOMIC DNA]</scope>
    <source>
        <strain evidence="2 3">GT1R17</strain>
    </source>
</reference>
<gene>
    <name evidence="2" type="ORF">CJD38_04115</name>
</gene>
<dbReference type="Pfam" id="PF19630">
    <property type="entry name" value="DUF6134"/>
    <property type="match status" value="1"/>
</dbReference>
<dbReference type="RefSeq" id="WP_107939069.1">
    <property type="nucleotide sequence ID" value="NZ_QANS01000002.1"/>
</dbReference>
<keyword evidence="3" id="KW-1185">Reference proteome</keyword>
<dbReference type="EMBL" id="QANS01000002">
    <property type="protein sequence ID" value="PTU31879.1"/>
    <property type="molecule type" value="Genomic_DNA"/>
</dbReference>
<evidence type="ECO:0008006" key="4">
    <source>
        <dbReference type="Google" id="ProtNLM"/>
    </source>
</evidence>
<feature type="signal peptide" evidence="1">
    <location>
        <begin position="1"/>
        <end position="22"/>
    </location>
</feature>
<dbReference type="AlphaFoldDB" id="A0A2T5MH61"/>
<protein>
    <recommendedName>
        <fullName evidence="4">DUF3108 domain-containing protein</fullName>
    </recommendedName>
</protein>
<evidence type="ECO:0000256" key="1">
    <source>
        <dbReference type="SAM" id="SignalP"/>
    </source>
</evidence>
<organism evidence="2 3">
    <name type="scientific">Stenotrophobium rhamnosiphilum</name>
    <dbReference type="NCBI Taxonomy" id="2029166"/>
    <lineage>
        <taxon>Bacteria</taxon>
        <taxon>Pseudomonadati</taxon>
        <taxon>Pseudomonadota</taxon>
        <taxon>Gammaproteobacteria</taxon>
        <taxon>Nevskiales</taxon>
        <taxon>Nevskiaceae</taxon>
        <taxon>Stenotrophobium</taxon>
    </lineage>
</organism>
<evidence type="ECO:0000313" key="3">
    <source>
        <dbReference type="Proteomes" id="UP000244248"/>
    </source>
</evidence>
<sequence length="229" mass="25009">MNFIQRSLLVFLVISFSAAVQAETPSWTPKAGSQLSFSLRSKGNTVGTLVFDFTQSGDRIVERRVEHLELSRLLVNAVLDQTSESVWRGKTLESYASSTILKSSLKNSTAALKVTKQANGKLLAVDQESTTELPAEAWPLTLWSRDFISHPQLFDLTRGHAITLSSVSKGPEALTVDGAAQTCERVEVKVFQDGKDAKAVVWFDTAGRLCAMQLPSALGTVDYVRTSSK</sequence>
<dbReference type="InterPro" id="IPR045767">
    <property type="entry name" value="DUF6134"/>
</dbReference>
<comment type="caution">
    <text evidence="2">The sequence shown here is derived from an EMBL/GenBank/DDBJ whole genome shotgun (WGS) entry which is preliminary data.</text>
</comment>
<dbReference type="Proteomes" id="UP000244248">
    <property type="component" value="Unassembled WGS sequence"/>
</dbReference>
<accession>A0A2T5MH61</accession>
<keyword evidence="1" id="KW-0732">Signal</keyword>
<name>A0A2T5MH61_9GAMM</name>